<keyword evidence="2" id="KW-1185">Reference proteome</keyword>
<organism evidence="1 2">
    <name type="scientific">Chelatococcus sambhunathii</name>
    <dbReference type="NCBI Taxonomy" id="363953"/>
    <lineage>
        <taxon>Bacteria</taxon>
        <taxon>Pseudomonadati</taxon>
        <taxon>Pseudomonadota</taxon>
        <taxon>Alphaproteobacteria</taxon>
        <taxon>Hyphomicrobiales</taxon>
        <taxon>Chelatococcaceae</taxon>
        <taxon>Chelatococcus</taxon>
    </lineage>
</organism>
<name>A0ABU1DHM1_9HYPH</name>
<comment type="caution">
    <text evidence="1">The sequence shown here is derived from an EMBL/GenBank/DDBJ whole genome shotgun (WGS) entry which is preliminary data.</text>
</comment>
<dbReference type="EMBL" id="JADBEO010000029">
    <property type="protein sequence ID" value="MDR4307622.1"/>
    <property type="molecule type" value="Genomic_DNA"/>
</dbReference>
<dbReference type="Proteomes" id="UP001181622">
    <property type="component" value="Unassembled WGS sequence"/>
</dbReference>
<evidence type="ECO:0000313" key="2">
    <source>
        <dbReference type="Proteomes" id="UP001181622"/>
    </source>
</evidence>
<gene>
    <name evidence="1" type="ORF">IHQ68_13435</name>
</gene>
<accession>A0ABU1DHM1</accession>
<dbReference type="RefSeq" id="WP_309392638.1">
    <property type="nucleotide sequence ID" value="NZ_JADBEO010000029.1"/>
</dbReference>
<sequence>MPRGYPTPPETLVEARRLYECSDLTETRIAVLSGVSRSTLRRRAVAEGWLRPDGAKKPEAARQDVVASLRERIEREIVAAEAAMGQTAEKTIDGVERISRSLASLVKTLRELARYDEERAGRAGQADAAGDEDVADIDAFRAALADRLERLRGQRGQ</sequence>
<protein>
    <submittedName>
        <fullName evidence="1">Uncharacterized protein</fullName>
    </submittedName>
</protein>
<proteinExistence type="predicted"/>
<evidence type="ECO:0000313" key="1">
    <source>
        <dbReference type="EMBL" id="MDR4307622.1"/>
    </source>
</evidence>
<reference evidence="1" key="1">
    <citation type="submission" date="2020-10" db="EMBL/GenBank/DDBJ databases">
        <authorList>
            <person name="Abbas A."/>
            <person name="Razzaq R."/>
            <person name="Waqas M."/>
            <person name="Abbas N."/>
            <person name="Nielsen T.K."/>
            <person name="Hansen L.H."/>
            <person name="Hussain S."/>
            <person name="Shahid M."/>
        </authorList>
    </citation>
    <scope>NUCLEOTIDE SEQUENCE</scope>
    <source>
        <strain evidence="1">S14</strain>
    </source>
</reference>